<evidence type="ECO:0000313" key="3">
    <source>
        <dbReference type="EMBL" id="PWK57211.1"/>
    </source>
</evidence>
<keyword evidence="1" id="KW-0489">Methyltransferase</keyword>
<comment type="caution">
    <text evidence="3">The sequence shown here is derived from an EMBL/GenBank/DDBJ whole genome shotgun (WGS) entry which is preliminary data.</text>
</comment>
<dbReference type="Proteomes" id="UP000245390">
    <property type="component" value="Unassembled WGS sequence"/>
</dbReference>
<name>A0A316G8B6_9RHOB</name>
<dbReference type="GO" id="GO:0032259">
    <property type="term" value="P:methylation"/>
    <property type="evidence" value="ECO:0007669"/>
    <property type="project" value="UniProtKB-KW"/>
</dbReference>
<keyword evidence="4" id="KW-1185">Reference proteome</keyword>
<evidence type="ECO:0000313" key="4">
    <source>
        <dbReference type="Proteomes" id="UP000245390"/>
    </source>
</evidence>
<dbReference type="AlphaFoldDB" id="A0A316G8B6"/>
<organism evidence="3 4">
    <name type="scientific">Silicimonas algicola</name>
    <dbReference type="NCBI Taxonomy" id="1826607"/>
    <lineage>
        <taxon>Bacteria</taxon>
        <taxon>Pseudomonadati</taxon>
        <taxon>Pseudomonadota</taxon>
        <taxon>Alphaproteobacteria</taxon>
        <taxon>Rhodobacterales</taxon>
        <taxon>Paracoccaceae</taxon>
    </lineage>
</organism>
<dbReference type="InterPro" id="IPR050078">
    <property type="entry name" value="Ribosomal_L11_MeTrfase_PrmA"/>
</dbReference>
<dbReference type="GO" id="GO:0016279">
    <property type="term" value="F:protein-lysine N-methyltransferase activity"/>
    <property type="evidence" value="ECO:0007669"/>
    <property type="project" value="TreeGrafter"/>
</dbReference>
<protein>
    <submittedName>
        <fullName evidence="3">Putative nicotinamide N-methyase</fullName>
    </submittedName>
</protein>
<sequence length="206" mass="21225">MAERPDLLRHTPHPGSGLAAIARAARSDAAPYWAHLWPGGAALILHLQRHPETVAGQSVLDLGAGAGLVGIAAARAGASHVTASDIDPLARLVAAMNAEANGTPLALAGDLLDGPAPDAQVILAGDVFYSAALATRVLPFLHRCHARGARILVGDLGRAHLPRAGFDALATYPVRDLGDPPGATRDGVVLVPSRDGFGMELPRDRP</sequence>
<accession>A0A316G8B6</accession>
<dbReference type="Pfam" id="PF06325">
    <property type="entry name" value="PrmA"/>
    <property type="match status" value="1"/>
</dbReference>
<proteinExistence type="predicted"/>
<dbReference type="EMBL" id="QGGV01000003">
    <property type="protein sequence ID" value="PWK57211.1"/>
    <property type="molecule type" value="Genomic_DNA"/>
</dbReference>
<dbReference type="Gene3D" id="3.40.50.150">
    <property type="entry name" value="Vaccinia Virus protein VP39"/>
    <property type="match status" value="1"/>
</dbReference>
<dbReference type="CDD" id="cd02440">
    <property type="entry name" value="AdoMet_MTases"/>
    <property type="match status" value="1"/>
</dbReference>
<dbReference type="PANTHER" id="PTHR43648">
    <property type="entry name" value="ELECTRON TRANSFER FLAVOPROTEIN BETA SUBUNIT LYSINE METHYLTRANSFERASE"/>
    <property type="match status" value="1"/>
</dbReference>
<reference evidence="3 4" key="1">
    <citation type="submission" date="2018-05" db="EMBL/GenBank/DDBJ databases">
        <title>Genomic Encyclopedia of Type Strains, Phase IV (KMG-IV): sequencing the most valuable type-strain genomes for metagenomic binning, comparative biology and taxonomic classification.</title>
        <authorList>
            <person name="Goeker M."/>
        </authorList>
    </citation>
    <scope>NUCLEOTIDE SEQUENCE [LARGE SCALE GENOMIC DNA]</scope>
    <source>
        <strain evidence="3 4">DSM 103371</strain>
    </source>
</reference>
<dbReference type="SUPFAM" id="SSF53335">
    <property type="entry name" value="S-adenosyl-L-methionine-dependent methyltransferases"/>
    <property type="match status" value="1"/>
</dbReference>
<keyword evidence="2" id="KW-0808">Transferase</keyword>
<dbReference type="RefSeq" id="WP_164721646.1">
    <property type="nucleotide sequence ID" value="NZ_CP034588.1"/>
</dbReference>
<dbReference type="InterPro" id="IPR029063">
    <property type="entry name" value="SAM-dependent_MTases_sf"/>
</dbReference>
<gene>
    <name evidence="3" type="ORF">C8D95_103450</name>
</gene>
<evidence type="ECO:0000256" key="1">
    <source>
        <dbReference type="ARBA" id="ARBA00022603"/>
    </source>
</evidence>
<evidence type="ECO:0000256" key="2">
    <source>
        <dbReference type="ARBA" id="ARBA00022679"/>
    </source>
</evidence>
<dbReference type="PANTHER" id="PTHR43648:SF1">
    <property type="entry name" value="ELECTRON TRANSFER FLAVOPROTEIN BETA SUBUNIT LYSINE METHYLTRANSFERASE"/>
    <property type="match status" value="1"/>
</dbReference>